<feature type="transmembrane region" description="Helical" evidence="1">
    <location>
        <begin position="90"/>
        <end position="118"/>
    </location>
</feature>
<evidence type="ECO:0000259" key="2">
    <source>
        <dbReference type="Pfam" id="PF04982"/>
    </source>
</evidence>
<keyword evidence="1" id="KW-1133">Transmembrane helix</keyword>
<dbReference type="Proteomes" id="UP000325292">
    <property type="component" value="Chromosome"/>
</dbReference>
<dbReference type="Pfam" id="PF04982">
    <property type="entry name" value="TM_HPP"/>
    <property type="match status" value="1"/>
</dbReference>
<name>A0ABN5GXS7_9FIRM</name>
<protein>
    <recommendedName>
        <fullName evidence="2">HPP transmembrane region domain-containing protein</fullName>
    </recommendedName>
</protein>
<evidence type="ECO:0000313" key="4">
    <source>
        <dbReference type="Proteomes" id="UP000325292"/>
    </source>
</evidence>
<accession>A0ABN5GXS7</accession>
<dbReference type="InterPro" id="IPR058581">
    <property type="entry name" value="TM_HPP"/>
</dbReference>
<keyword evidence="1" id="KW-0812">Transmembrane</keyword>
<feature type="transmembrane region" description="Helical" evidence="1">
    <location>
        <begin position="130"/>
        <end position="151"/>
    </location>
</feature>
<organism evidence="3 4">
    <name type="scientific">Sulfobacillus thermotolerans</name>
    <dbReference type="NCBI Taxonomy" id="338644"/>
    <lineage>
        <taxon>Bacteria</taxon>
        <taxon>Bacillati</taxon>
        <taxon>Bacillota</taxon>
        <taxon>Clostridia</taxon>
        <taxon>Eubacteriales</taxon>
        <taxon>Clostridiales Family XVII. Incertae Sedis</taxon>
        <taxon>Sulfobacillus</taxon>
    </lineage>
</organism>
<proteinExistence type="predicted"/>
<keyword evidence="1" id="KW-0472">Membrane</keyword>
<reference evidence="3 4" key="1">
    <citation type="journal article" date="2019" name="Sci. Rep.">
        <title>Sulfobacillus thermotolerans: new insights into resistance and metabolic capacities of acidophilic chemolithotrophs.</title>
        <authorList>
            <person name="Panyushkina A.E."/>
            <person name="Babenko V.V."/>
            <person name="Nikitina A.S."/>
            <person name="Selezneva O.V."/>
            <person name="Tsaplina I.A."/>
            <person name="Letarova M.A."/>
            <person name="Kostryukova E.S."/>
            <person name="Letarov A.V."/>
        </authorList>
    </citation>
    <scope>NUCLEOTIDE SEQUENCE [LARGE SCALE GENOMIC DNA]</scope>
    <source>
        <strain evidence="3 4">Kr1</strain>
    </source>
</reference>
<dbReference type="RefSeq" id="WP_158246219.1">
    <property type="nucleotide sequence ID" value="NZ_CP133983.1"/>
</dbReference>
<sequence>MWHHRLHYHRFQLPWFVYVWFFLILGLFAAVDHLPWRVTAFLVPPFGATLSLIVSLPQQHVSQPFPIIAGGTVGAGIGSLIALWGHGPFLAALAALVAFVILPPLGMYFPPAVAFAIFPVLIKTSPWFPFLSVFPFTVVATGSSALLSRYWKGWPSYPYGSHAEPLSTEKSL</sequence>
<evidence type="ECO:0000313" key="3">
    <source>
        <dbReference type="EMBL" id="AUW93337.1"/>
    </source>
</evidence>
<feature type="transmembrane region" description="Helical" evidence="1">
    <location>
        <begin position="12"/>
        <end position="30"/>
    </location>
</feature>
<feature type="transmembrane region" description="Helical" evidence="1">
    <location>
        <begin position="36"/>
        <end position="56"/>
    </location>
</feature>
<feature type="domain" description="HPP transmembrane region" evidence="2">
    <location>
        <begin position="19"/>
        <end position="151"/>
    </location>
</feature>
<dbReference type="EMBL" id="CP019454">
    <property type="protein sequence ID" value="AUW93337.1"/>
    <property type="molecule type" value="Genomic_DNA"/>
</dbReference>
<feature type="transmembrane region" description="Helical" evidence="1">
    <location>
        <begin position="65"/>
        <end position="84"/>
    </location>
</feature>
<gene>
    <name evidence="3" type="ORF">BXT84_04685</name>
</gene>
<evidence type="ECO:0000256" key="1">
    <source>
        <dbReference type="SAM" id="Phobius"/>
    </source>
</evidence>
<keyword evidence="4" id="KW-1185">Reference proteome</keyword>